<sequence length="506" mass="57097">MVNAWGKEARTIVMVSSIHNQRIERHNRAVNEQVFIGFKQEFYDLEREGILDPLNEPDMFCLQYIYLPRINRSLTEFTDAHNNHAVSTERNNFPAQLFWLNLHLTAFRGGRSSDDAWLGMNVRDWMSSQTLPHVEVPGTSNPLSNESYIRLQRIVEPLSLPSGKDLYHCAVQMVGEMMQQQGSISALHTELEVLARLAVLVVTEVSRVSVVCELSNWTGKSGILSYMKFKMAAMRAAKTRPWDNISKWEHRNSFSRRLEDYKNIEDESVDGTHSVLVAFYFDCMENLSLAALNIRFNGDGLLSLKEMGVNHTLNFKDKSYLDIAPALMDKIKLKSVDPLEGDSGITSDSPCSSNVLEGQWLPTLSHKLSRLSLSSTTASSSSDSNGSYEGSTTSSGNPTFFQQFAMVLVETLTQTLAVMNSASLMLMLSTVFPSSRHCNMIAPWFDEWRRWSLLFHHPNACSIATRVFVCALLKASCRALDGFRYGVMRSHCLPRANHPLVFEVKT</sequence>
<evidence type="ECO:0000313" key="3">
    <source>
        <dbReference type="Proteomes" id="UP001249851"/>
    </source>
</evidence>
<accession>A0AAD9PXK6</accession>
<dbReference type="PANTHER" id="PTHR46791">
    <property type="entry name" value="EXPRESSED PROTEIN"/>
    <property type="match status" value="1"/>
</dbReference>
<dbReference type="Pfam" id="PF24764">
    <property type="entry name" value="rva_4"/>
    <property type="match status" value="1"/>
</dbReference>
<reference evidence="2" key="2">
    <citation type="journal article" date="2023" name="Science">
        <title>Genomic signatures of disease resistance in endangered staghorn corals.</title>
        <authorList>
            <person name="Vollmer S.V."/>
            <person name="Selwyn J.D."/>
            <person name="Despard B.A."/>
            <person name="Roesel C.L."/>
        </authorList>
    </citation>
    <scope>NUCLEOTIDE SEQUENCE</scope>
    <source>
        <strain evidence="2">K2</strain>
    </source>
</reference>
<keyword evidence="3" id="KW-1185">Reference proteome</keyword>
<protein>
    <recommendedName>
        <fullName evidence="1">Integrase core domain-containing protein</fullName>
    </recommendedName>
</protein>
<name>A0AAD9PXK6_ACRCE</name>
<dbReference type="InterPro" id="IPR058913">
    <property type="entry name" value="Integrase_dom_put"/>
</dbReference>
<feature type="domain" description="Integrase core" evidence="1">
    <location>
        <begin position="4"/>
        <end position="99"/>
    </location>
</feature>
<dbReference type="PANTHER" id="PTHR46791:SF7">
    <property type="entry name" value="INTEGRASE CATALYTIC DOMAIN-CONTAINING PROTEIN"/>
    <property type="match status" value="1"/>
</dbReference>
<evidence type="ECO:0000259" key="1">
    <source>
        <dbReference type="Pfam" id="PF24764"/>
    </source>
</evidence>
<dbReference type="EMBL" id="JARQWQ010000107">
    <property type="protein sequence ID" value="KAK2550734.1"/>
    <property type="molecule type" value="Genomic_DNA"/>
</dbReference>
<dbReference type="Proteomes" id="UP001249851">
    <property type="component" value="Unassembled WGS sequence"/>
</dbReference>
<comment type="caution">
    <text evidence="2">The sequence shown here is derived from an EMBL/GenBank/DDBJ whole genome shotgun (WGS) entry which is preliminary data.</text>
</comment>
<proteinExistence type="predicted"/>
<dbReference type="AlphaFoldDB" id="A0AAD9PXK6"/>
<reference evidence="2" key="1">
    <citation type="journal article" date="2023" name="G3 (Bethesda)">
        <title>Whole genome assembly and annotation of the endangered Caribbean coral Acropora cervicornis.</title>
        <authorList>
            <person name="Selwyn J.D."/>
            <person name="Vollmer S.V."/>
        </authorList>
    </citation>
    <scope>NUCLEOTIDE SEQUENCE</scope>
    <source>
        <strain evidence="2">K2</strain>
    </source>
</reference>
<evidence type="ECO:0000313" key="2">
    <source>
        <dbReference type="EMBL" id="KAK2550734.1"/>
    </source>
</evidence>
<gene>
    <name evidence="2" type="ORF">P5673_028619</name>
</gene>
<organism evidence="2 3">
    <name type="scientific">Acropora cervicornis</name>
    <name type="common">Staghorn coral</name>
    <dbReference type="NCBI Taxonomy" id="6130"/>
    <lineage>
        <taxon>Eukaryota</taxon>
        <taxon>Metazoa</taxon>
        <taxon>Cnidaria</taxon>
        <taxon>Anthozoa</taxon>
        <taxon>Hexacorallia</taxon>
        <taxon>Scleractinia</taxon>
        <taxon>Astrocoeniina</taxon>
        <taxon>Acroporidae</taxon>
        <taxon>Acropora</taxon>
    </lineage>
</organism>